<evidence type="ECO:0000256" key="1">
    <source>
        <dbReference type="ARBA" id="ARBA00009897"/>
    </source>
</evidence>
<dbReference type="InterPro" id="IPR008146">
    <property type="entry name" value="Gln_synth_cat_dom"/>
</dbReference>
<keyword evidence="4" id="KW-0547">Nucleotide-binding</keyword>
<dbReference type="GO" id="GO:0005524">
    <property type="term" value="F:ATP binding"/>
    <property type="evidence" value="ECO:0007669"/>
    <property type="project" value="UniProtKB-KW"/>
</dbReference>
<dbReference type="PROSITE" id="PS51987">
    <property type="entry name" value="GS_CATALYTIC"/>
    <property type="match status" value="1"/>
</dbReference>
<dbReference type="GO" id="GO:0004356">
    <property type="term" value="F:glutamine synthetase activity"/>
    <property type="evidence" value="ECO:0007669"/>
    <property type="project" value="InterPro"/>
</dbReference>
<accession>A0AAD5SKZ6</accession>
<comment type="similarity">
    <text evidence="1 6 7">Belongs to the glutamine synthetase family.</text>
</comment>
<dbReference type="FunFam" id="3.30.590.10:FF:000005">
    <property type="entry name" value="Probable glutamine synthetase"/>
    <property type="match status" value="1"/>
</dbReference>
<protein>
    <recommendedName>
        <fullName evidence="2">Glutamine synthetase</fullName>
    </recommendedName>
</protein>
<dbReference type="PANTHER" id="PTHR43785">
    <property type="entry name" value="GAMMA-GLUTAMYLPUTRESCINE SYNTHETASE"/>
    <property type="match status" value="1"/>
</dbReference>
<dbReference type="GO" id="GO:0006542">
    <property type="term" value="P:glutamine biosynthetic process"/>
    <property type="evidence" value="ECO:0007669"/>
    <property type="project" value="InterPro"/>
</dbReference>
<organism evidence="9 10">
    <name type="scientific">Rhizophlyctis rosea</name>
    <dbReference type="NCBI Taxonomy" id="64517"/>
    <lineage>
        <taxon>Eukaryota</taxon>
        <taxon>Fungi</taxon>
        <taxon>Fungi incertae sedis</taxon>
        <taxon>Chytridiomycota</taxon>
        <taxon>Chytridiomycota incertae sedis</taxon>
        <taxon>Chytridiomycetes</taxon>
        <taxon>Rhizophlyctidales</taxon>
        <taxon>Rhizophlyctidaceae</taxon>
        <taxon>Rhizophlyctis</taxon>
    </lineage>
</organism>
<evidence type="ECO:0000256" key="5">
    <source>
        <dbReference type="ARBA" id="ARBA00022840"/>
    </source>
</evidence>
<evidence type="ECO:0000256" key="6">
    <source>
        <dbReference type="PROSITE-ProRule" id="PRU01331"/>
    </source>
</evidence>
<evidence type="ECO:0000313" key="9">
    <source>
        <dbReference type="EMBL" id="KAJ3057313.1"/>
    </source>
</evidence>
<dbReference type="GO" id="GO:0006576">
    <property type="term" value="P:biogenic amine metabolic process"/>
    <property type="evidence" value="ECO:0007669"/>
    <property type="project" value="UniProtKB-ARBA"/>
</dbReference>
<dbReference type="InterPro" id="IPR014746">
    <property type="entry name" value="Gln_synth/guanido_kin_cat_dom"/>
</dbReference>
<sequence length="462" mass="51611">MSDQEYVISPDDLEIALSADNKVKVSGADIDGLSRGKFMAKSKFLKSIEGGFGFCNVVFGWDMLDKVYDVKEDTDTGFSDIAAHIDLSTFRRIPWENNAPFFLVDFYNPITNKPFELCPRGLLKRIVHQCNELGFKPMCGMEFEWYNFRETPDSLAQKKGVGLTPLTRGMFGYSLLRPALNQEFFDGLFEELRNFDVPLEALHTETGPGVFEAAIEYSDALRTADRAHLFKTSVKQLALKHGIISTFMAKPWPDLPGCSGHIHFSLSNITTKENAFANKEGGEGMNSISDTMRHFIAGVLEGLPSIMPFLAPTINSYKRLVENYWAPVTVSYGFENRTAALRIIAPPTCPPKGTRIEVRVPGNDVNPYLAVSAILASGIYGVKHKLEPRIPPAEGNVVSQGGARLARDLREATETMMAKDSFARKVLGHAIVDHFGATRLHEWKQWETAVTDWELKRYVETV</sequence>
<evidence type="ECO:0000259" key="8">
    <source>
        <dbReference type="PROSITE" id="PS51987"/>
    </source>
</evidence>
<dbReference type="SUPFAM" id="SSF55931">
    <property type="entry name" value="Glutamine synthetase/guanido kinase"/>
    <property type="match status" value="1"/>
</dbReference>
<dbReference type="PANTHER" id="PTHR43785:SF12">
    <property type="entry name" value="TYPE-1 GLUTAMINE SYNTHETASE 2"/>
    <property type="match status" value="1"/>
</dbReference>
<keyword evidence="3" id="KW-0436">Ligase</keyword>
<dbReference type="SUPFAM" id="SSF54368">
    <property type="entry name" value="Glutamine synthetase, N-terminal domain"/>
    <property type="match status" value="1"/>
</dbReference>
<dbReference type="InterPro" id="IPR036651">
    <property type="entry name" value="Gln_synt_N_sf"/>
</dbReference>
<evidence type="ECO:0000256" key="3">
    <source>
        <dbReference type="ARBA" id="ARBA00022598"/>
    </source>
</evidence>
<gene>
    <name evidence="9" type="ORF">HK097_009266</name>
</gene>
<feature type="domain" description="GS catalytic" evidence="8">
    <location>
        <begin position="119"/>
        <end position="462"/>
    </location>
</feature>
<dbReference type="Gene3D" id="3.10.20.70">
    <property type="entry name" value="Glutamine synthetase, N-terminal domain"/>
    <property type="match status" value="1"/>
</dbReference>
<evidence type="ECO:0000313" key="10">
    <source>
        <dbReference type="Proteomes" id="UP001212841"/>
    </source>
</evidence>
<reference evidence="9" key="1">
    <citation type="submission" date="2020-05" db="EMBL/GenBank/DDBJ databases">
        <title>Phylogenomic resolution of chytrid fungi.</title>
        <authorList>
            <person name="Stajich J.E."/>
            <person name="Amses K."/>
            <person name="Simmons R."/>
            <person name="Seto K."/>
            <person name="Myers J."/>
            <person name="Bonds A."/>
            <person name="Quandt C.A."/>
            <person name="Barry K."/>
            <person name="Liu P."/>
            <person name="Grigoriev I."/>
            <person name="Longcore J.E."/>
            <person name="James T.Y."/>
        </authorList>
    </citation>
    <scope>NUCLEOTIDE SEQUENCE</scope>
    <source>
        <strain evidence="9">JEL0318</strain>
    </source>
</reference>
<comment type="caution">
    <text evidence="9">The sequence shown here is derived from an EMBL/GenBank/DDBJ whole genome shotgun (WGS) entry which is preliminary data.</text>
</comment>
<dbReference type="Proteomes" id="UP001212841">
    <property type="component" value="Unassembled WGS sequence"/>
</dbReference>
<keyword evidence="5" id="KW-0067">ATP-binding</keyword>
<proteinExistence type="inferred from homology"/>
<dbReference type="SMART" id="SM01230">
    <property type="entry name" value="Gln-synt_C"/>
    <property type="match status" value="1"/>
</dbReference>
<dbReference type="AlphaFoldDB" id="A0AAD5SKZ6"/>
<evidence type="ECO:0000256" key="4">
    <source>
        <dbReference type="ARBA" id="ARBA00022741"/>
    </source>
</evidence>
<evidence type="ECO:0000256" key="7">
    <source>
        <dbReference type="RuleBase" id="RU000384"/>
    </source>
</evidence>
<dbReference type="Gene3D" id="3.30.590.10">
    <property type="entry name" value="Glutamine synthetase/guanido kinase, catalytic domain"/>
    <property type="match status" value="1"/>
</dbReference>
<dbReference type="Pfam" id="PF00120">
    <property type="entry name" value="Gln-synt_C"/>
    <property type="match status" value="1"/>
</dbReference>
<keyword evidence="10" id="KW-1185">Reference proteome</keyword>
<dbReference type="EMBL" id="JADGJD010000006">
    <property type="protein sequence ID" value="KAJ3057313.1"/>
    <property type="molecule type" value="Genomic_DNA"/>
</dbReference>
<name>A0AAD5SKZ6_9FUNG</name>
<evidence type="ECO:0000256" key="2">
    <source>
        <dbReference type="ARBA" id="ARBA00021364"/>
    </source>
</evidence>